<evidence type="ECO:0008006" key="6">
    <source>
        <dbReference type="Google" id="ProtNLM"/>
    </source>
</evidence>
<dbReference type="EMBL" id="CP015267">
    <property type="protein sequence ID" value="ASL16251.1"/>
    <property type="molecule type" value="Genomic_DNA"/>
</dbReference>
<dbReference type="AlphaFoldDB" id="A0A7U5MMN9"/>
<feature type="compositionally biased region" description="Basic and acidic residues" evidence="1">
    <location>
        <begin position="9"/>
        <end position="26"/>
    </location>
</feature>
<evidence type="ECO:0000256" key="1">
    <source>
        <dbReference type="SAM" id="MobiDB-lite"/>
    </source>
</evidence>
<protein>
    <recommendedName>
        <fullName evidence="6">DUF91 domain-containing protein</fullName>
    </recommendedName>
</protein>
<evidence type="ECO:0000313" key="3">
    <source>
        <dbReference type="EMBL" id="MDM3928981.1"/>
    </source>
</evidence>
<dbReference type="GO" id="GO:0003676">
    <property type="term" value="F:nucleic acid binding"/>
    <property type="evidence" value="ECO:0007669"/>
    <property type="project" value="InterPro"/>
</dbReference>
<dbReference type="InterPro" id="IPR011856">
    <property type="entry name" value="tRNA_endonuc-like_dom_sf"/>
</dbReference>
<reference evidence="2 4" key="1">
    <citation type="journal article" date="2017" name="Lancet Infect. Dis.">
        <title>Global outbreak of severe Mycobacterium chimaera disease after cardiac surgery: a molecular epidemiological study.</title>
        <authorList>
            <person name="van Ingen J."/>
            <person name="Kohl T."/>
            <person name="Kranzer K."/>
            <person name="Hasse B."/>
            <person name="Keller P."/>
            <person name="Szafranska A."/>
            <person name="Hillemann D."/>
            <person name="Chand M."/>
            <person name="Schreiber P."/>
            <person name="Sommerstein R."/>
            <person name="Berger C."/>
            <person name="Genoni M."/>
            <person name="Ruegg C."/>
            <person name="Troillet N."/>
            <person name="Widmer A.F."/>
            <person name="Becker S.L."/>
            <person name="Herrmann M."/>
            <person name="Eckmanns T."/>
            <person name="Haller S."/>
            <person name="Hoeller C."/>
            <person name="Debast S.B."/>
            <person name="Wolfhagen M.J."/>
            <person name="Hopman J."/>
            <person name="Kluytmans J."/>
            <person name="Langelaar M."/>
            <person name="Notermans D.W."/>
            <person name="ten Oever J."/>
            <person name="van den Barselaar P."/>
            <person name="Vonk A.B.A."/>
            <person name="Vos M.C."/>
            <person name="Ahmed N."/>
            <person name="Brown T."/>
            <person name="Crook D."/>
            <person name="Lamagni T."/>
            <person name="Phin N."/>
            <person name="Smith E.G."/>
            <person name="Zambon M."/>
            <person name="Serr A."/>
            <person name="Goetting T."/>
            <person name="Ebner W."/>
            <person name="Thuermer A."/>
            <person name="Utpatel C."/>
            <person name="Sproer C."/>
            <person name="Bunk B."/>
            <person name="Nubel U."/>
            <person name="Bloemberg G."/>
            <person name="Bottger E."/>
            <person name="Niemann S."/>
            <person name="Wagner D."/>
            <person name="Sax H."/>
        </authorList>
    </citation>
    <scope>NUCLEOTIDE SEQUENCE [LARGE SCALE GENOMIC DNA]</scope>
    <source>
        <strain evidence="2 4">ZUERICH-2</strain>
    </source>
</reference>
<organism evidence="2 4">
    <name type="scientific">Mycobacterium intracellulare subsp. chimaera</name>
    <dbReference type="NCBI Taxonomy" id="222805"/>
    <lineage>
        <taxon>Bacteria</taxon>
        <taxon>Bacillati</taxon>
        <taxon>Actinomycetota</taxon>
        <taxon>Actinomycetes</taxon>
        <taxon>Mycobacteriales</taxon>
        <taxon>Mycobacteriaceae</taxon>
        <taxon>Mycobacterium</taxon>
        <taxon>Mycobacterium avium complex (MAC)</taxon>
    </lineage>
</organism>
<dbReference type="RefSeq" id="WP_089151986.1">
    <property type="nucleotide sequence ID" value="NZ_CP015267.1"/>
</dbReference>
<feature type="region of interest" description="Disordered" evidence="1">
    <location>
        <begin position="1"/>
        <end position="26"/>
    </location>
</feature>
<dbReference type="Gene3D" id="3.40.1350.10">
    <property type="match status" value="1"/>
</dbReference>
<dbReference type="EMBL" id="JASZZX010000028">
    <property type="protein sequence ID" value="MDM3928981.1"/>
    <property type="molecule type" value="Genomic_DNA"/>
</dbReference>
<sequence length="347" mass="38473">MTDSSKILVRRDGEKDWTEPESRSYRGEDQLQEVVAASPHWVPRVPEGAFSVREFYTSVGPVDVMIVAPDGAVTAVECKLESNPEKRRMVIGQLIDYTSAILQAGPDGFMDQWRRANGGVGLESVLTPDALAELRTRLETATISLCWVADRLDDDLRRLIEYLNEVTEDRIAVTALQLAYARHGDLELLIPSTYGGEIAAAKAAHAGGRAEYWTREKFVEAVADLENSADHAFLMRLLELLDENAQAPRLDEKAPLAFEKRGVFFYAHGLRYPPFQLAISDEGRLTIAGCWTKFKNARDPGFAQLAELLGLKVTDPASFVPVGDLNTTPEELWRVAEQTALDINGRG</sequence>
<dbReference type="Proteomes" id="UP001529272">
    <property type="component" value="Unassembled WGS sequence"/>
</dbReference>
<gene>
    <name evidence="2" type="ORF">MYCOZU2_03877</name>
    <name evidence="3" type="ORF">QRB35_23640</name>
</gene>
<keyword evidence="5" id="KW-1185">Reference proteome</keyword>
<evidence type="ECO:0000313" key="4">
    <source>
        <dbReference type="Proteomes" id="UP000198286"/>
    </source>
</evidence>
<evidence type="ECO:0000313" key="5">
    <source>
        <dbReference type="Proteomes" id="UP001529272"/>
    </source>
</evidence>
<proteinExistence type="predicted"/>
<evidence type="ECO:0000313" key="2">
    <source>
        <dbReference type="EMBL" id="ASL16251.1"/>
    </source>
</evidence>
<accession>A0A7U5MMN9</accession>
<reference evidence="3" key="3">
    <citation type="submission" date="2023-06" db="EMBL/GenBank/DDBJ databases">
        <authorList>
            <person name="Spilker T."/>
        </authorList>
    </citation>
    <scope>NUCLEOTIDE SEQUENCE</scope>
    <source>
        <strain evidence="3">FLAC1071</strain>
    </source>
</reference>
<dbReference type="Proteomes" id="UP000198286">
    <property type="component" value="Chromosome"/>
</dbReference>
<name>A0A7U5MMN9_MYCIT</name>
<reference evidence="3" key="2">
    <citation type="submission" date="2023-06" db="EMBL/GenBank/DDBJ databases">
        <title>Itaconate inhibition of nontuberculous mycobacteria.</title>
        <authorList>
            <person name="Breen P."/>
            <person name="Zimbric M."/>
            <person name="Caverly L."/>
        </authorList>
    </citation>
    <scope>NUCLEOTIDE SEQUENCE</scope>
    <source>
        <strain evidence="3">FLAC1071</strain>
    </source>
</reference>